<organism evidence="1 2">
    <name type="scientific">Stephania yunnanensis</name>
    <dbReference type="NCBI Taxonomy" id="152371"/>
    <lineage>
        <taxon>Eukaryota</taxon>
        <taxon>Viridiplantae</taxon>
        <taxon>Streptophyta</taxon>
        <taxon>Embryophyta</taxon>
        <taxon>Tracheophyta</taxon>
        <taxon>Spermatophyta</taxon>
        <taxon>Magnoliopsida</taxon>
        <taxon>Ranunculales</taxon>
        <taxon>Menispermaceae</taxon>
        <taxon>Menispermoideae</taxon>
        <taxon>Cissampelideae</taxon>
        <taxon>Stephania</taxon>
    </lineage>
</organism>
<dbReference type="EMBL" id="JBBNAF010000003">
    <property type="protein sequence ID" value="KAK9160009.1"/>
    <property type="molecule type" value="Genomic_DNA"/>
</dbReference>
<name>A0AAP0KY37_9MAGN</name>
<sequence>MSSPSFENRKKCALAEALRESDAYNWLHPRILKKFGIEDAFQNQSQLDETIIIIKGLKEVMEADYLRDEVAMMTDFIERRAYGSMEELYGYIEQLFVGMVNEFLTQLPTAIFKDIVESNSEEIEDRVKSALRFLCRMEQMEALVQWSFPVGTTITHLISDELPDV</sequence>
<accession>A0AAP0KY37</accession>
<evidence type="ECO:0000313" key="1">
    <source>
        <dbReference type="EMBL" id="KAK9160009.1"/>
    </source>
</evidence>
<comment type="caution">
    <text evidence="1">The sequence shown here is derived from an EMBL/GenBank/DDBJ whole genome shotgun (WGS) entry which is preliminary data.</text>
</comment>
<proteinExistence type="predicted"/>
<keyword evidence="2" id="KW-1185">Reference proteome</keyword>
<dbReference type="Proteomes" id="UP001420932">
    <property type="component" value="Unassembled WGS sequence"/>
</dbReference>
<reference evidence="1 2" key="1">
    <citation type="submission" date="2024-01" db="EMBL/GenBank/DDBJ databases">
        <title>Genome assemblies of Stephania.</title>
        <authorList>
            <person name="Yang L."/>
        </authorList>
    </citation>
    <scope>NUCLEOTIDE SEQUENCE [LARGE SCALE GENOMIC DNA]</scope>
    <source>
        <strain evidence="1">YNDBR</strain>
        <tissue evidence="1">Leaf</tissue>
    </source>
</reference>
<protein>
    <submittedName>
        <fullName evidence="1">Uncharacterized protein</fullName>
    </submittedName>
</protein>
<dbReference type="AlphaFoldDB" id="A0AAP0KY37"/>
<evidence type="ECO:0000313" key="2">
    <source>
        <dbReference type="Proteomes" id="UP001420932"/>
    </source>
</evidence>
<gene>
    <name evidence="1" type="ORF">Syun_006350</name>
</gene>